<feature type="domain" description="POTRA" evidence="10">
    <location>
        <begin position="53"/>
        <end position="124"/>
    </location>
</feature>
<evidence type="ECO:0000256" key="6">
    <source>
        <dbReference type="ARBA" id="ARBA00023136"/>
    </source>
</evidence>
<dbReference type="PANTHER" id="PTHR12815">
    <property type="entry name" value="SORTING AND ASSEMBLY MACHINERY SAMM50 PROTEIN FAMILY MEMBER"/>
    <property type="match status" value="1"/>
</dbReference>
<dbReference type="GO" id="GO:0009279">
    <property type="term" value="C:cell outer membrane"/>
    <property type="evidence" value="ECO:0007669"/>
    <property type="project" value="UniProtKB-UniRule"/>
</dbReference>
<protein>
    <recommendedName>
        <fullName evidence="8">Outer membrane protein assembly factor BamA</fullName>
    </recommendedName>
</protein>
<evidence type="ECO:0000256" key="7">
    <source>
        <dbReference type="ARBA" id="ARBA00023237"/>
    </source>
</evidence>
<comment type="subcellular location">
    <subcellularLocation>
        <location evidence="1">Membrane</location>
    </subcellularLocation>
</comment>
<feature type="transmembrane region" description="Helical" evidence="9">
    <location>
        <begin position="20"/>
        <end position="43"/>
    </location>
</feature>
<dbReference type="AlphaFoldDB" id="A0AA96GRP4"/>
<evidence type="ECO:0000259" key="10">
    <source>
        <dbReference type="PROSITE" id="PS51779"/>
    </source>
</evidence>
<keyword evidence="3 9" id="KW-0812">Transmembrane</keyword>
<keyword evidence="4" id="KW-0732">Signal</keyword>
<dbReference type="Gene3D" id="2.40.160.50">
    <property type="entry name" value="membrane protein fhac: a member of the omp85/tpsb transporter family"/>
    <property type="match status" value="1"/>
</dbReference>
<dbReference type="NCBIfam" id="TIGR03303">
    <property type="entry name" value="OM_YaeT"/>
    <property type="match status" value="1"/>
</dbReference>
<evidence type="ECO:0000256" key="4">
    <source>
        <dbReference type="ARBA" id="ARBA00022729"/>
    </source>
</evidence>
<proteinExistence type="predicted"/>
<dbReference type="RefSeq" id="WP_312746868.1">
    <property type="nucleotide sequence ID" value="NZ_CP116968.1"/>
</dbReference>
<name>A0AA96GRP4_9BACT</name>
<reference evidence="11 12" key="1">
    <citation type="submission" date="2023-01" db="EMBL/GenBank/DDBJ databases">
        <title>Cultivation and genomic characterization of new, ubiquitous marine nitrite-oxidizing bacteria from the Nitrospirales.</title>
        <authorList>
            <person name="Mueller A.J."/>
            <person name="Daebeler A."/>
            <person name="Herbold C.W."/>
            <person name="Kirkegaard R.H."/>
            <person name="Daims H."/>
        </authorList>
    </citation>
    <scope>NUCLEOTIDE SEQUENCE [LARGE SCALE GENOMIC DNA]</scope>
    <source>
        <strain evidence="11 12">DK</strain>
    </source>
</reference>
<keyword evidence="7" id="KW-0998">Cell outer membrane</keyword>
<evidence type="ECO:0000256" key="3">
    <source>
        <dbReference type="ARBA" id="ARBA00022692"/>
    </source>
</evidence>
<evidence type="ECO:0000256" key="2">
    <source>
        <dbReference type="ARBA" id="ARBA00022452"/>
    </source>
</evidence>
<evidence type="ECO:0000256" key="9">
    <source>
        <dbReference type="SAM" id="Phobius"/>
    </source>
</evidence>
<keyword evidence="2" id="KW-1134">Transmembrane beta strand</keyword>
<evidence type="ECO:0000313" key="12">
    <source>
        <dbReference type="Proteomes" id="UP001302494"/>
    </source>
</evidence>
<dbReference type="InterPro" id="IPR000184">
    <property type="entry name" value="Bac_surfAg_D15"/>
</dbReference>
<evidence type="ECO:0000256" key="5">
    <source>
        <dbReference type="ARBA" id="ARBA00022737"/>
    </source>
</evidence>
<dbReference type="PROSITE" id="PS51779">
    <property type="entry name" value="POTRA"/>
    <property type="match status" value="3"/>
</dbReference>
<organism evidence="11 12">
    <name type="scientific">Candidatus Nitrospira neomarina</name>
    <dbReference type="NCBI Taxonomy" id="3020899"/>
    <lineage>
        <taxon>Bacteria</taxon>
        <taxon>Pseudomonadati</taxon>
        <taxon>Nitrospirota</taxon>
        <taxon>Nitrospiria</taxon>
        <taxon>Nitrospirales</taxon>
        <taxon>Nitrospiraceae</taxon>
        <taxon>Nitrospira</taxon>
    </lineage>
</organism>
<accession>A0AA96GRP4</accession>
<dbReference type="GO" id="GO:0071709">
    <property type="term" value="P:membrane assembly"/>
    <property type="evidence" value="ECO:0007669"/>
    <property type="project" value="InterPro"/>
</dbReference>
<dbReference type="Pfam" id="PF01103">
    <property type="entry name" value="Omp85"/>
    <property type="match status" value="1"/>
</dbReference>
<dbReference type="KEGG" id="nneo:PQG83_03635"/>
<dbReference type="InterPro" id="IPR034746">
    <property type="entry name" value="POTRA"/>
</dbReference>
<keyword evidence="12" id="KW-1185">Reference proteome</keyword>
<feature type="domain" description="POTRA" evidence="10">
    <location>
        <begin position="378"/>
        <end position="450"/>
    </location>
</feature>
<dbReference type="Pfam" id="PF07244">
    <property type="entry name" value="POTRA"/>
    <property type="match status" value="5"/>
</dbReference>
<gene>
    <name evidence="11" type="primary">bamA</name>
    <name evidence="11" type="ORF">PQG83_03635</name>
</gene>
<dbReference type="PANTHER" id="PTHR12815:SF47">
    <property type="entry name" value="TRANSLOCATION AND ASSEMBLY MODULE SUBUNIT TAMA"/>
    <property type="match status" value="1"/>
</dbReference>
<dbReference type="InterPro" id="IPR010827">
    <property type="entry name" value="BamA/TamA_POTRA"/>
</dbReference>
<evidence type="ECO:0000256" key="8">
    <source>
        <dbReference type="NCBIfam" id="TIGR03303"/>
    </source>
</evidence>
<keyword evidence="5" id="KW-0677">Repeat</keyword>
<sequence length="778" mass="87870">MDLVLPELLGLGHKMRRFGISLFSSFSLFLLVGLLVVGTLPFGRPVLAQTSQSHIEGIEIEGNQHIEDLAILGKLSIKPGDVFTQESIREQIQLIYGMGFFEDVEVSTEVRANGVLVVFRVKEKPFTIEVVFDGNEELSDDKLNEKNTVKNQVFLDKEQVKISVESFRSLYHDKGFYHVQIIPITDMVENNQVRLTFYIEEGSQAHIRTIVFEGRNVIRKKELTSFMANREYSWPWSIFSDAGILHRDELPNDVERIKEVYLNKGYLDVQVGMPRMDLDEKKEWFTLVFPIVEGEPYVVSQIEYTGNTLFSDAELREGLIIEPGEVFQRAKIRDEITRLTDLYGSRGYAFAEANPSVEPDPPTRSTRIGFSIEEGEMVRIQDIRITGNNKTRDNVIRRELRVDERDMIDSPAIKRSFERLNNLNFFETVEILPKQIAPGEVDLEVKVKEKPTGSFSIGGGFSTLDQFTLIADITEGNLFGRGYLARIRGQVGGRRTLGTITFRNPAIFDTLTSGQADLFSSRTNFLTYLEKKQGANLTFGRGFSEYLTGTFTLVAEKIKIDDVESDANDLIKDQEGTQSTTGFRASLFRDSRDYYLDPRRGTRIGVIASFGTDVLGGSNNFYSMSLDAMKFTPLPFWDFRHSIRGRIGYGDGFNGEEFPIPEFFYVGGINTVRGFKFGRAGPVTSGNDPEGGNKQIIINNDLIFPVLPDAKLNGVIFFDYGKGFSEGDSLDFDLRMAAGMEVRWISPFGPLRAAYGRPIDGPKDDRKWVFEFSVGSVF</sequence>
<evidence type="ECO:0000256" key="1">
    <source>
        <dbReference type="ARBA" id="ARBA00004370"/>
    </source>
</evidence>
<dbReference type="Gene3D" id="3.10.20.310">
    <property type="entry name" value="membrane protein fhac"/>
    <property type="match status" value="5"/>
</dbReference>
<dbReference type="InterPro" id="IPR023707">
    <property type="entry name" value="OM_assembly_BamA"/>
</dbReference>
<dbReference type="PIRSF" id="PIRSF006076">
    <property type="entry name" value="OM_assembly_OMP85"/>
    <property type="match status" value="1"/>
</dbReference>
<dbReference type="Proteomes" id="UP001302494">
    <property type="component" value="Chromosome"/>
</dbReference>
<dbReference type="EMBL" id="CP116968">
    <property type="protein sequence ID" value="WNM62854.1"/>
    <property type="molecule type" value="Genomic_DNA"/>
</dbReference>
<dbReference type="InterPro" id="IPR039910">
    <property type="entry name" value="D15-like"/>
</dbReference>
<keyword evidence="6 9" id="KW-0472">Membrane</keyword>
<keyword evidence="9" id="KW-1133">Transmembrane helix</keyword>
<evidence type="ECO:0000313" key="11">
    <source>
        <dbReference type="EMBL" id="WNM62854.1"/>
    </source>
</evidence>
<feature type="domain" description="POTRA" evidence="10">
    <location>
        <begin position="297"/>
        <end position="375"/>
    </location>
</feature>